<accession>A0A9X2SJ28</accession>
<reference evidence="1" key="1">
    <citation type="submission" date="2022-06" db="EMBL/GenBank/DDBJ databases">
        <title>Amycolatopsis iheyaensis sp. nov., a new species of the genus Amycolatopsis isolated from soil in Iheya island, Japan.</title>
        <authorList>
            <person name="Ngamcharungchit C."/>
            <person name="Kanto H."/>
            <person name="Take A."/>
            <person name="Intra B."/>
            <person name="Matsumoto A."/>
            <person name="Panbangred W."/>
            <person name="Inahashi Y."/>
        </authorList>
    </citation>
    <scope>NUCLEOTIDE SEQUENCE</scope>
    <source>
        <strain evidence="1">OK19-0408</strain>
    </source>
</reference>
<gene>
    <name evidence="1" type="ORF">M8542_06260</name>
</gene>
<comment type="caution">
    <text evidence="1">The sequence shown here is derived from an EMBL/GenBank/DDBJ whole genome shotgun (WGS) entry which is preliminary data.</text>
</comment>
<dbReference type="Proteomes" id="UP001144096">
    <property type="component" value="Unassembled WGS sequence"/>
</dbReference>
<dbReference type="RefSeq" id="WP_257919037.1">
    <property type="nucleotide sequence ID" value="NZ_JAMXQV010000002.1"/>
</dbReference>
<dbReference type="SUPFAM" id="SSF52172">
    <property type="entry name" value="CheY-like"/>
    <property type="match status" value="1"/>
</dbReference>
<organism evidence="1 2">
    <name type="scientific">Amycolatopsis iheyensis</name>
    <dbReference type="NCBI Taxonomy" id="2945988"/>
    <lineage>
        <taxon>Bacteria</taxon>
        <taxon>Bacillati</taxon>
        <taxon>Actinomycetota</taxon>
        <taxon>Actinomycetes</taxon>
        <taxon>Pseudonocardiales</taxon>
        <taxon>Pseudonocardiaceae</taxon>
        <taxon>Amycolatopsis</taxon>
    </lineage>
</organism>
<protein>
    <submittedName>
        <fullName evidence="1">Uncharacterized protein</fullName>
    </submittedName>
</protein>
<proteinExistence type="predicted"/>
<evidence type="ECO:0000313" key="1">
    <source>
        <dbReference type="EMBL" id="MCR6482411.1"/>
    </source>
</evidence>
<dbReference type="EMBL" id="JAMXQV010000002">
    <property type="protein sequence ID" value="MCR6482411.1"/>
    <property type="molecule type" value="Genomic_DNA"/>
</dbReference>
<sequence>MLSGLDAAAWSLVALQVVLEREGHTVHVTTEALRACRRARPGCLVLSTTQGAPGLDVLRRVRADPALAGLPVVLGGRLDRPRADLLAAGYDEVFPVAAADPGGAVAALREYLASQSRRSMTVALARPPASHIVCRP</sequence>
<evidence type="ECO:0000313" key="2">
    <source>
        <dbReference type="Proteomes" id="UP001144096"/>
    </source>
</evidence>
<dbReference type="InterPro" id="IPR011006">
    <property type="entry name" value="CheY-like_superfamily"/>
</dbReference>
<keyword evidence="2" id="KW-1185">Reference proteome</keyword>
<name>A0A9X2SJ28_9PSEU</name>
<dbReference type="AlphaFoldDB" id="A0A9X2SJ28"/>